<comment type="caution">
    <text evidence="10">The sequence shown here is derived from an EMBL/GenBank/DDBJ whole genome shotgun (WGS) entry which is preliminary data.</text>
</comment>
<dbReference type="GO" id="GO:0005886">
    <property type="term" value="C:plasma membrane"/>
    <property type="evidence" value="ECO:0007669"/>
    <property type="project" value="UniProtKB-SubCell"/>
</dbReference>
<evidence type="ECO:0000313" key="10">
    <source>
        <dbReference type="EMBL" id="MBC5721726.1"/>
    </source>
</evidence>
<dbReference type="EMBL" id="JACOPO010000001">
    <property type="protein sequence ID" value="MBC5721726.1"/>
    <property type="molecule type" value="Genomic_DNA"/>
</dbReference>
<feature type="transmembrane region" description="Helical" evidence="8">
    <location>
        <begin position="169"/>
        <end position="196"/>
    </location>
</feature>
<dbReference type="Gene3D" id="3.40.720.10">
    <property type="entry name" value="Alkaline Phosphatase, subunit A"/>
    <property type="match status" value="1"/>
</dbReference>
<evidence type="ECO:0000256" key="7">
    <source>
        <dbReference type="SAM" id="MobiDB-lite"/>
    </source>
</evidence>
<evidence type="ECO:0000256" key="8">
    <source>
        <dbReference type="SAM" id="Phobius"/>
    </source>
</evidence>
<keyword evidence="11" id="KW-1185">Reference proteome</keyword>
<sequence length="678" mass="77187">MNGSVPLRGLPIPERWRRLALPSLFFAAVIYYEELFLKLYCFYSLSPVGMLFTLLFTLPVALLLGLLCGGLPPRQGRVLLPLLTLLLSLWIGAQAIYYHLFKTFLTIFSLTKMAMVAGAFGDMATMEVLVNWFPVLMMAIPVILSFLFRQRLVPDHPPLVRGQRRRWAVMAAAIQLATMCIVLLCSGGAMSLRYIYTQAAVPALETQYFGMMTQTQLEIRRVLFGIDPDQPADPDISQEPDGTEVNGSTPNRSGDHVMDLPFDTLIRQETDADMLAMHQWFSQREPTAKNQWTGYFKGKNLVWIVAEGFSTLAMDPQRTPTLWKLSHQGFVFENFYTPLWGVSTSDGEYVTTTSLIPKSGVWSYSQSSDNYMPFALGTQFRKEGYRTMAFHDYLYDYYDRNLSHSNMGYEYYAINQGLRAEDVIPADDLAAGRIFPPSDEMMMDTIVPMFVDEDQFMVYCLTVSGHLNYTLEENIMSARHWDEVKDLPYSDPVKCYLASQIELELAVESLVEQLEAAGKLEDTVIVLSADHYPYGLTDEEYSELLGHPVDPIFEIYENTLILWSADLEEPVYVDKYCSSLDVMPTLSNLFDLEYDSRLLMGSDILSDSPELVIFADYSFINERGYYNSSDDLFTRWDGSETDLEALVPLVNEVQNRVAYSASILDTDYYRLLFHSPTD</sequence>
<dbReference type="PANTHER" id="PTHR47371">
    <property type="entry name" value="LIPOTEICHOIC ACID SYNTHASE"/>
    <property type="match status" value="1"/>
</dbReference>
<evidence type="ECO:0000256" key="6">
    <source>
        <dbReference type="ARBA" id="ARBA00023136"/>
    </source>
</evidence>
<dbReference type="AlphaFoldDB" id="A0A8J6IZJ7"/>
<keyword evidence="6 8" id="KW-0472">Membrane</keyword>
<organism evidence="10 11">
    <name type="scientific">Flintibacter hominis</name>
    <dbReference type="NCBI Taxonomy" id="2763048"/>
    <lineage>
        <taxon>Bacteria</taxon>
        <taxon>Bacillati</taxon>
        <taxon>Bacillota</taxon>
        <taxon>Clostridia</taxon>
        <taxon>Eubacteriales</taxon>
        <taxon>Flintibacter</taxon>
    </lineage>
</organism>
<dbReference type="InterPro" id="IPR000917">
    <property type="entry name" value="Sulfatase_N"/>
</dbReference>
<evidence type="ECO:0000256" key="1">
    <source>
        <dbReference type="ARBA" id="ARBA00004651"/>
    </source>
</evidence>
<feature type="region of interest" description="Disordered" evidence="7">
    <location>
        <begin position="230"/>
        <end position="255"/>
    </location>
</feature>
<keyword evidence="5 8" id="KW-1133">Transmembrane helix</keyword>
<dbReference type="Pfam" id="PF00884">
    <property type="entry name" value="Sulfatase"/>
    <property type="match status" value="1"/>
</dbReference>
<comment type="pathway">
    <text evidence="2">Cell wall biogenesis; lipoteichoic acid biosynthesis.</text>
</comment>
<feature type="transmembrane region" description="Helical" evidence="8">
    <location>
        <begin position="129"/>
        <end position="148"/>
    </location>
</feature>
<dbReference type="Proteomes" id="UP000628736">
    <property type="component" value="Unassembled WGS sequence"/>
</dbReference>
<dbReference type="SUPFAM" id="SSF53649">
    <property type="entry name" value="Alkaline phosphatase-like"/>
    <property type="match status" value="1"/>
</dbReference>
<accession>A0A8J6IZJ7</accession>
<comment type="subcellular location">
    <subcellularLocation>
        <location evidence="1">Cell membrane</location>
        <topology evidence="1">Multi-pass membrane protein</topology>
    </subcellularLocation>
</comment>
<reference evidence="10" key="1">
    <citation type="submission" date="2020-08" db="EMBL/GenBank/DDBJ databases">
        <title>Genome public.</title>
        <authorList>
            <person name="Liu C."/>
            <person name="Sun Q."/>
        </authorList>
    </citation>
    <scope>NUCLEOTIDE SEQUENCE</scope>
    <source>
        <strain evidence="10">NSJ-23</strain>
    </source>
</reference>
<evidence type="ECO:0000256" key="3">
    <source>
        <dbReference type="ARBA" id="ARBA00022475"/>
    </source>
</evidence>
<protein>
    <submittedName>
        <fullName evidence="10">LTA synthase family protein</fullName>
    </submittedName>
</protein>
<feature type="compositionally biased region" description="Acidic residues" evidence="7">
    <location>
        <begin position="230"/>
        <end position="242"/>
    </location>
</feature>
<gene>
    <name evidence="10" type="ORF">H8S11_02660</name>
</gene>
<evidence type="ECO:0000256" key="2">
    <source>
        <dbReference type="ARBA" id="ARBA00004936"/>
    </source>
</evidence>
<dbReference type="PANTHER" id="PTHR47371:SF3">
    <property type="entry name" value="PHOSPHOGLYCEROL TRANSFERASE I"/>
    <property type="match status" value="1"/>
</dbReference>
<evidence type="ECO:0000313" key="11">
    <source>
        <dbReference type="Proteomes" id="UP000628736"/>
    </source>
</evidence>
<name>A0A8J6IZJ7_9FIRM</name>
<evidence type="ECO:0000256" key="4">
    <source>
        <dbReference type="ARBA" id="ARBA00022692"/>
    </source>
</evidence>
<dbReference type="InterPro" id="IPR017850">
    <property type="entry name" value="Alkaline_phosphatase_core_sf"/>
</dbReference>
<dbReference type="InterPro" id="IPR050448">
    <property type="entry name" value="OpgB/LTA_synthase_biosynth"/>
</dbReference>
<dbReference type="CDD" id="cd16015">
    <property type="entry name" value="LTA_synthase"/>
    <property type="match status" value="1"/>
</dbReference>
<keyword evidence="3" id="KW-1003">Cell membrane</keyword>
<evidence type="ECO:0000259" key="9">
    <source>
        <dbReference type="Pfam" id="PF00884"/>
    </source>
</evidence>
<feature type="domain" description="Sulfatase N-terminal" evidence="9">
    <location>
        <begin position="299"/>
        <end position="591"/>
    </location>
</feature>
<feature type="transmembrane region" description="Helical" evidence="8">
    <location>
        <begin position="78"/>
        <end position="97"/>
    </location>
</feature>
<evidence type="ECO:0000256" key="5">
    <source>
        <dbReference type="ARBA" id="ARBA00022989"/>
    </source>
</evidence>
<dbReference type="RefSeq" id="WP_186852084.1">
    <property type="nucleotide sequence ID" value="NZ_JACOPO010000001.1"/>
</dbReference>
<feature type="transmembrane region" description="Helical" evidence="8">
    <location>
        <begin position="49"/>
        <end position="72"/>
    </location>
</feature>
<proteinExistence type="predicted"/>
<dbReference type="Gene3D" id="3.30.1120.170">
    <property type="match status" value="1"/>
</dbReference>
<keyword evidence="4 8" id="KW-0812">Transmembrane</keyword>